<dbReference type="EMBL" id="AMGX01000004">
    <property type="protein sequence ID" value="EXJ73559.1"/>
    <property type="molecule type" value="Genomic_DNA"/>
</dbReference>
<dbReference type="eggNOG" id="ENOG502SN2B">
    <property type="taxonomic scope" value="Eukaryota"/>
</dbReference>
<evidence type="ECO:0000313" key="3">
    <source>
        <dbReference type="Proteomes" id="UP000019471"/>
    </source>
</evidence>
<accession>W9XTE4</accession>
<dbReference type="RefSeq" id="XP_007742122.1">
    <property type="nucleotide sequence ID" value="XM_007743932.1"/>
</dbReference>
<sequence length="285" mass="33213">MEDGVSLDRDTVRSLLNPLSASVFQAEEHQHPWRAQFPIFSRPLLRLWDHNSGSQPDKDGYMRARATRGRLDTFNSRKESLTVHINHRVWIPTPYVSFTTAPSKVEDLANLRAQRHRGPSTLTAVDPNYRIRNGLPVLHVSDEMEYYDVADPYNKTNEYYKDHYICLWEVTNKEIVGHWQWEDLVQNENWYEEIVIPAFLRNRKLVEAEHLSDLFTGLSLTTDPSDPTNFFDSRSDSSSELVCFFEEEFDFDEGYGFFQDGSDTDDEVEEANATDDMIKIMEGNW</sequence>
<reference evidence="2 3" key="1">
    <citation type="submission" date="2013-03" db="EMBL/GenBank/DDBJ databases">
        <title>The Genome Sequence of Cladophialophora psammophila CBS 110553.</title>
        <authorList>
            <consortium name="The Broad Institute Genomics Platform"/>
            <person name="Cuomo C."/>
            <person name="de Hoog S."/>
            <person name="Gorbushina A."/>
            <person name="Walker B."/>
            <person name="Young S.K."/>
            <person name="Zeng Q."/>
            <person name="Gargeya S."/>
            <person name="Fitzgerald M."/>
            <person name="Haas B."/>
            <person name="Abouelleil A."/>
            <person name="Allen A.W."/>
            <person name="Alvarado L."/>
            <person name="Arachchi H.M."/>
            <person name="Berlin A.M."/>
            <person name="Chapman S.B."/>
            <person name="Gainer-Dewar J."/>
            <person name="Goldberg J."/>
            <person name="Griggs A."/>
            <person name="Gujja S."/>
            <person name="Hansen M."/>
            <person name="Howarth C."/>
            <person name="Imamovic A."/>
            <person name="Ireland A."/>
            <person name="Larimer J."/>
            <person name="McCowan C."/>
            <person name="Murphy C."/>
            <person name="Pearson M."/>
            <person name="Poon T.W."/>
            <person name="Priest M."/>
            <person name="Roberts A."/>
            <person name="Saif S."/>
            <person name="Shea T."/>
            <person name="Sisk P."/>
            <person name="Sykes S."/>
            <person name="Wortman J."/>
            <person name="Nusbaum C."/>
            <person name="Birren B."/>
        </authorList>
    </citation>
    <scope>NUCLEOTIDE SEQUENCE [LARGE SCALE GENOMIC DNA]</scope>
    <source>
        <strain evidence="2 3">CBS 110553</strain>
    </source>
</reference>
<dbReference type="HOGENOM" id="CLU_079676_0_0_1"/>
<dbReference type="Proteomes" id="UP000019471">
    <property type="component" value="Unassembled WGS sequence"/>
</dbReference>
<feature type="domain" description="DUF7587" evidence="1">
    <location>
        <begin position="44"/>
        <end position="184"/>
    </location>
</feature>
<dbReference type="AlphaFoldDB" id="W9XTE4"/>
<dbReference type="InterPro" id="IPR056009">
    <property type="entry name" value="DUF7587"/>
</dbReference>
<dbReference type="GeneID" id="19188049"/>
<proteinExistence type="predicted"/>
<evidence type="ECO:0000313" key="2">
    <source>
        <dbReference type="EMBL" id="EXJ73559.1"/>
    </source>
</evidence>
<organism evidence="2 3">
    <name type="scientific">Cladophialophora psammophila CBS 110553</name>
    <dbReference type="NCBI Taxonomy" id="1182543"/>
    <lineage>
        <taxon>Eukaryota</taxon>
        <taxon>Fungi</taxon>
        <taxon>Dikarya</taxon>
        <taxon>Ascomycota</taxon>
        <taxon>Pezizomycotina</taxon>
        <taxon>Eurotiomycetes</taxon>
        <taxon>Chaetothyriomycetidae</taxon>
        <taxon>Chaetothyriales</taxon>
        <taxon>Herpotrichiellaceae</taxon>
        <taxon>Cladophialophora</taxon>
    </lineage>
</organism>
<evidence type="ECO:0000259" key="1">
    <source>
        <dbReference type="Pfam" id="PF24494"/>
    </source>
</evidence>
<keyword evidence="3" id="KW-1185">Reference proteome</keyword>
<dbReference type="OrthoDB" id="3483554at2759"/>
<dbReference type="Pfam" id="PF24494">
    <property type="entry name" value="DUF7587"/>
    <property type="match status" value="1"/>
</dbReference>
<gene>
    <name evidence="2" type="ORF">A1O5_03320</name>
</gene>
<comment type="caution">
    <text evidence="2">The sequence shown here is derived from an EMBL/GenBank/DDBJ whole genome shotgun (WGS) entry which is preliminary data.</text>
</comment>
<name>W9XTE4_9EURO</name>
<protein>
    <recommendedName>
        <fullName evidence="1">DUF7587 domain-containing protein</fullName>
    </recommendedName>
</protein>